<gene>
    <name evidence="1" type="ORF">PAGA_a2890</name>
</gene>
<dbReference type="EMBL" id="CP011011">
    <property type="protein sequence ID" value="ATC83106.1"/>
    <property type="molecule type" value="Genomic_DNA"/>
</dbReference>
<name>A0ACA8DZD8_9GAMM</name>
<keyword evidence="2" id="KW-1185">Reference proteome</keyword>
<dbReference type="Proteomes" id="UP000217277">
    <property type="component" value="Chromosome I"/>
</dbReference>
<accession>A0ACA8DZD8</accession>
<reference evidence="1" key="1">
    <citation type="submission" date="2015-03" db="EMBL/GenBank/DDBJ databases">
        <authorList>
            <person name="Xie B.-B."/>
            <person name="Rong J.-C."/>
            <person name="Qin Q.-L."/>
            <person name="Zhang Y.-Z."/>
        </authorList>
    </citation>
    <scope>NUCLEOTIDE SEQUENCE</scope>
    <source>
        <strain evidence="1">DSM 14585</strain>
    </source>
</reference>
<evidence type="ECO:0000313" key="1">
    <source>
        <dbReference type="EMBL" id="ATC83106.1"/>
    </source>
</evidence>
<protein>
    <submittedName>
        <fullName evidence="1">Uncharacterized protein</fullName>
    </submittedName>
</protein>
<organism evidence="1 2">
    <name type="scientific">Pseudoalteromonas agarivorans DSM 14585</name>
    <dbReference type="NCBI Taxonomy" id="1312369"/>
    <lineage>
        <taxon>Bacteria</taxon>
        <taxon>Pseudomonadati</taxon>
        <taxon>Pseudomonadota</taxon>
        <taxon>Gammaproteobacteria</taxon>
        <taxon>Alteromonadales</taxon>
        <taxon>Pseudoalteromonadaceae</taxon>
        <taxon>Pseudoalteromonas</taxon>
    </lineage>
</organism>
<proteinExistence type="predicted"/>
<evidence type="ECO:0000313" key="2">
    <source>
        <dbReference type="Proteomes" id="UP000217277"/>
    </source>
</evidence>
<sequence>MFKNQMLIAIHYTHIKKAPKGAFLMISQWLLNLVNQGLG</sequence>